<evidence type="ECO:0000313" key="2">
    <source>
        <dbReference type="Proteomes" id="UP001364695"/>
    </source>
</evidence>
<reference evidence="1" key="1">
    <citation type="submission" date="2023-10" db="EMBL/GenBank/DDBJ databases">
        <title>Amphibacter perezi, gen. nov., sp. nov. a novel taxa of the family Comamonadaceae, class Betaproteobacteria isolated from the skin microbiota of Pelophylax perezi from different populations.</title>
        <authorList>
            <person name="Costa S."/>
            <person name="Proenca D.N."/>
            <person name="Lopes I."/>
            <person name="Morais P.V."/>
        </authorList>
    </citation>
    <scope>NUCLEOTIDE SEQUENCE</scope>
    <source>
        <strain evidence="1">SL12-8</strain>
    </source>
</reference>
<accession>A0ACC6P2E3</accession>
<dbReference type="Proteomes" id="UP001364695">
    <property type="component" value="Unassembled WGS sequence"/>
</dbReference>
<name>A0ACC6P2E3_9BURK</name>
<organism evidence="1 2">
    <name type="scientific">Amphibiibacter pelophylacis</name>
    <dbReference type="NCBI Taxonomy" id="1799477"/>
    <lineage>
        <taxon>Bacteria</taxon>
        <taxon>Pseudomonadati</taxon>
        <taxon>Pseudomonadota</taxon>
        <taxon>Betaproteobacteria</taxon>
        <taxon>Burkholderiales</taxon>
        <taxon>Sphaerotilaceae</taxon>
        <taxon>Amphibiibacter</taxon>
    </lineage>
</organism>
<protein>
    <submittedName>
        <fullName evidence="1">DUF4390 domain-containing protein</fullName>
    </submittedName>
</protein>
<feature type="non-terminal residue" evidence="1">
    <location>
        <position position="1"/>
    </location>
</feature>
<dbReference type="EMBL" id="JAWDIE010000011">
    <property type="protein sequence ID" value="MEJ7138433.1"/>
    <property type="molecule type" value="Genomic_DNA"/>
</dbReference>
<evidence type="ECO:0000313" key="1">
    <source>
        <dbReference type="EMBL" id="MEJ7138433.1"/>
    </source>
</evidence>
<proteinExistence type="predicted"/>
<comment type="caution">
    <text evidence="1">The sequence shown here is derived from an EMBL/GenBank/DDBJ whole genome shotgun (WGS) entry which is preliminary data.</text>
</comment>
<gene>
    <name evidence="1" type="ORF">RV045_08310</name>
</gene>
<keyword evidence="2" id="KW-1185">Reference proteome</keyword>
<sequence length="178" mass="20163">RMLLAALLMLPLVALAQFVVLTHEQARVTPAQQLVLDADLRFELPAKFDRVLQAAVPLVFIAEAQVYARRWYWRDERIASSQRTWKLLYQPLTNTWRVTTGNASESYADLNSALIAVSRLENWVLAGKTQLDKADGRRLYVDLSYRLDTTQLPPLLLLGSGSGTRWDVGVQQQLDVDP</sequence>